<keyword evidence="2" id="KW-1185">Reference proteome</keyword>
<gene>
    <name evidence="1" type="ORF">AN477_09865</name>
</gene>
<evidence type="ECO:0000313" key="2">
    <source>
        <dbReference type="Proteomes" id="UP000050482"/>
    </source>
</evidence>
<accession>A0A0P9D3B5</accession>
<dbReference type="EMBL" id="LJCO01000042">
    <property type="protein sequence ID" value="KPV44007.1"/>
    <property type="molecule type" value="Genomic_DNA"/>
</dbReference>
<reference evidence="1 2" key="1">
    <citation type="submission" date="2015-09" db="EMBL/GenBank/DDBJ databases">
        <title>Draft genome sequence of Alicyclobacillus ferrooxydans DSM 22381.</title>
        <authorList>
            <person name="Hemp J."/>
        </authorList>
    </citation>
    <scope>NUCLEOTIDE SEQUENCE [LARGE SCALE GENOMIC DNA]</scope>
    <source>
        <strain evidence="1 2">TC-34</strain>
    </source>
</reference>
<protein>
    <submittedName>
        <fullName evidence="1">Uncharacterized protein</fullName>
    </submittedName>
</protein>
<dbReference type="Proteomes" id="UP000050482">
    <property type="component" value="Unassembled WGS sequence"/>
</dbReference>
<comment type="caution">
    <text evidence="1">The sequence shown here is derived from an EMBL/GenBank/DDBJ whole genome shotgun (WGS) entry which is preliminary data.</text>
</comment>
<organism evidence="1 2">
    <name type="scientific">Alicyclobacillus ferrooxydans</name>
    <dbReference type="NCBI Taxonomy" id="471514"/>
    <lineage>
        <taxon>Bacteria</taxon>
        <taxon>Bacillati</taxon>
        <taxon>Bacillota</taxon>
        <taxon>Bacilli</taxon>
        <taxon>Bacillales</taxon>
        <taxon>Alicyclobacillaceae</taxon>
        <taxon>Alicyclobacillus</taxon>
    </lineage>
</organism>
<sequence>MKTRVLKWYQIVGYAVDDSNMENPFTYLVESESPHNVLKLHGGRRRCETADGKSVLVQFPTREKDVKWMPNWTPTDVYLVGLSGAPGTAGASGSTGVTKVIPVTKYLCTCGREHFSEHPYRSVWCKCGQKAFPVPQPWEAQAAQHPPEGTHPDM</sequence>
<dbReference type="OrthoDB" id="2376959at2"/>
<dbReference type="PATRIC" id="fig|471514.4.peg.557"/>
<name>A0A0P9D3B5_9BACL</name>
<dbReference type="AlphaFoldDB" id="A0A0P9D3B5"/>
<dbReference type="RefSeq" id="WP_054968987.1">
    <property type="nucleotide sequence ID" value="NZ_LJCO01000042.1"/>
</dbReference>
<evidence type="ECO:0000313" key="1">
    <source>
        <dbReference type="EMBL" id="KPV44007.1"/>
    </source>
</evidence>
<proteinExistence type="predicted"/>